<feature type="non-terminal residue" evidence="1">
    <location>
        <position position="1"/>
    </location>
</feature>
<dbReference type="InterPro" id="IPR003607">
    <property type="entry name" value="HD/PDEase_dom"/>
</dbReference>
<dbReference type="PROSITE" id="PS51845">
    <property type="entry name" value="PDEASE_I_2"/>
    <property type="match status" value="1"/>
</dbReference>
<keyword evidence="2" id="KW-1185">Reference proteome</keyword>
<dbReference type="CDD" id="cd00077">
    <property type="entry name" value="HDc"/>
    <property type="match status" value="1"/>
</dbReference>
<proteinExistence type="predicted"/>
<dbReference type="InterPro" id="IPR023088">
    <property type="entry name" value="PDEase"/>
</dbReference>
<organism evidence="1 2">
    <name type="scientific">Paramuricea clavata</name>
    <name type="common">Red gorgonian</name>
    <name type="synonym">Violescent sea-whip</name>
    <dbReference type="NCBI Taxonomy" id="317549"/>
    <lineage>
        <taxon>Eukaryota</taxon>
        <taxon>Metazoa</taxon>
        <taxon>Cnidaria</taxon>
        <taxon>Anthozoa</taxon>
        <taxon>Octocorallia</taxon>
        <taxon>Malacalcyonacea</taxon>
        <taxon>Plexauridae</taxon>
        <taxon>Paramuricea</taxon>
    </lineage>
</organism>
<dbReference type="GO" id="GO:0007165">
    <property type="term" value="P:signal transduction"/>
    <property type="evidence" value="ECO:0007669"/>
    <property type="project" value="InterPro"/>
</dbReference>
<dbReference type="Pfam" id="PF00233">
    <property type="entry name" value="PDEase_I"/>
    <property type="match status" value="1"/>
</dbReference>
<name>A0A6S7IJ74_PARCT</name>
<evidence type="ECO:0000313" key="2">
    <source>
        <dbReference type="Proteomes" id="UP001152795"/>
    </source>
</evidence>
<dbReference type="InterPro" id="IPR023174">
    <property type="entry name" value="PDEase_CS"/>
</dbReference>
<dbReference type="InterPro" id="IPR036971">
    <property type="entry name" value="PDEase_catalytic_dom_sf"/>
</dbReference>
<dbReference type="Gene3D" id="1.10.1300.10">
    <property type="entry name" value="3'5'-cyclic nucleotide phosphodiesterase, catalytic domain"/>
    <property type="match status" value="1"/>
</dbReference>
<dbReference type="GO" id="GO:0004114">
    <property type="term" value="F:3',5'-cyclic-nucleotide phosphodiesterase activity"/>
    <property type="evidence" value="ECO:0007669"/>
    <property type="project" value="InterPro"/>
</dbReference>
<dbReference type="SUPFAM" id="SSF109604">
    <property type="entry name" value="HD-domain/PDEase-like"/>
    <property type="match status" value="1"/>
</dbReference>
<evidence type="ECO:0000313" key="1">
    <source>
        <dbReference type="EMBL" id="CAB4017726.1"/>
    </source>
</evidence>
<reference evidence="1" key="1">
    <citation type="submission" date="2020-04" db="EMBL/GenBank/DDBJ databases">
        <authorList>
            <person name="Alioto T."/>
            <person name="Alioto T."/>
            <person name="Gomez Garrido J."/>
        </authorList>
    </citation>
    <scope>NUCLEOTIDE SEQUENCE</scope>
    <source>
        <strain evidence="1">A484AB</strain>
    </source>
</reference>
<dbReference type="Proteomes" id="UP001152795">
    <property type="component" value="Unassembled WGS sequence"/>
</dbReference>
<accession>A0A6S7IJ74</accession>
<comment type="caution">
    <text evidence="1">The sequence shown here is derived from an EMBL/GenBank/DDBJ whole genome shotgun (WGS) entry which is preliminary data.</text>
</comment>
<sequence>MDEIAALIAAAVHDIDHPGFTNSFLCNASDSLAVLYNDIAVLESHHAALSFKKTAGDESSNIFRGLRIDDYRAIRQSIIDMVMATEMTRHFEHLSKFVNSINKRRTSSIGEVTTVGGRGTPDSTTSSLHTPENRTLIKRMLIKCADISNPARPRFLCETWAKRIAEEYFLQTEEEKKRGLPVVMPVFDRATCNVPRSQVWFIDYFVSDLYDAWDDLA</sequence>
<dbReference type="PRINTS" id="PR00387">
    <property type="entry name" value="PDIESTERASE1"/>
</dbReference>
<protein>
    <submittedName>
        <fullName evidence="1">High affinity cAMP-specific and IBMX-insensitive 3,5 -cyclic phosphodiesterase 8A-like</fullName>
    </submittedName>
</protein>
<dbReference type="PROSITE" id="PS00126">
    <property type="entry name" value="PDEASE_I_1"/>
    <property type="match status" value="1"/>
</dbReference>
<gene>
    <name evidence="1" type="ORF">PACLA_8A063166</name>
</gene>
<dbReference type="EMBL" id="CACRXK020009686">
    <property type="protein sequence ID" value="CAB4017726.1"/>
    <property type="molecule type" value="Genomic_DNA"/>
</dbReference>
<dbReference type="PANTHER" id="PTHR11347">
    <property type="entry name" value="CYCLIC NUCLEOTIDE PHOSPHODIESTERASE"/>
    <property type="match status" value="1"/>
</dbReference>
<dbReference type="OrthoDB" id="189220at2759"/>
<dbReference type="InterPro" id="IPR002073">
    <property type="entry name" value="PDEase_catalytic_dom"/>
</dbReference>
<dbReference type="AlphaFoldDB" id="A0A6S7IJ74"/>